<dbReference type="NCBIfam" id="TIGR03062">
    <property type="entry name" value="pip_yhgE_Cterm"/>
    <property type="match status" value="1"/>
</dbReference>
<dbReference type="PANTHER" id="PTHR43077:SF10">
    <property type="entry name" value="TRANSPORT PERMEASE PROTEIN"/>
    <property type="match status" value="1"/>
</dbReference>
<feature type="domain" description="ABC-2 type transporter transmembrane" evidence="7">
    <location>
        <begin position="377"/>
        <end position="705"/>
    </location>
</feature>
<accession>A0A3Q9G6J6</accession>
<proteinExistence type="predicted"/>
<keyword evidence="2 6" id="KW-0812">Transmembrane</keyword>
<keyword evidence="4 6" id="KW-0472">Membrane</keyword>
<dbReference type="InterPro" id="IPR051328">
    <property type="entry name" value="T7SS_ABC-Transporter"/>
</dbReference>
<evidence type="ECO:0000256" key="5">
    <source>
        <dbReference type="SAM" id="Coils"/>
    </source>
</evidence>
<name>A0A3Q9G6J6_9ACTO</name>
<reference evidence="8 9" key="1">
    <citation type="submission" date="2018-12" db="EMBL/GenBank/DDBJ databases">
        <title>Complete genome sequence of Flaviflexus sp. H23T48.</title>
        <authorList>
            <person name="Bae J.-W."/>
            <person name="Lee J.-Y."/>
        </authorList>
    </citation>
    <scope>NUCLEOTIDE SEQUENCE [LARGE SCALE GENOMIC DNA]</scope>
    <source>
        <strain evidence="8 9">H23T48</strain>
    </source>
</reference>
<dbReference type="OrthoDB" id="9811483at2"/>
<feature type="coiled-coil region" evidence="5">
    <location>
        <begin position="369"/>
        <end position="403"/>
    </location>
</feature>
<dbReference type="Gene3D" id="3.40.1710.10">
    <property type="entry name" value="abc type-2 transporter like domain"/>
    <property type="match status" value="1"/>
</dbReference>
<keyword evidence="9" id="KW-1185">Reference proteome</keyword>
<comment type="subcellular location">
    <subcellularLocation>
        <location evidence="1">Membrane</location>
        <topology evidence="1">Multi-pass membrane protein</topology>
    </subcellularLocation>
</comment>
<evidence type="ECO:0000259" key="7">
    <source>
        <dbReference type="Pfam" id="PF12698"/>
    </source>
</evidence>
<dbReference type="PANTHER" id="PTHR43077">
    <property type="entry name" value="TRANSPORT PERMEASE YVFS-RELATED"/>
    <property type="match status" value="1"/>
</dbReference>
<feature type="transmembrane region" description="Helical" evidence="6">
    <location>
        <begin position="686"/>
        <end position="707"/>
    </location>
</feature>
<keyword evidence="5" id="KW-0175">Coiled coil</keyword>
<dbReference type="AlphaFoldDB" id="A0A3Q9G6J6"/>
<evidence type="ECO:0000256" key="2">
    <source>
        <dbReference type="ARBA" id="ARBA00022692"/>
    </source>
</evidence>
<evidence type="ECO:0000313" key="9">
    <source>
        <dbReference type="Proteomes" id="UP000280344"/>
    </source>
</evidence>
<dbReference type="Pfam" id="PF12698">
    <property type="entry name" value="ABC2_membrane_3"/>
    <property type="match status" value="2"/>
</dbReference>
<dbReference type="GO" id="GO:0140359">
    <property type="term" value="F:ABC-type transporter activity"/>
    <property type="evidence" value="ECO:0007669"/>
    <property type="project" value="InterPro"/>
</dbReference>
<protein>
    <submittedName>
        <fullName evidence="8">YhgE/Pip domain-containing protein</fullName>
    </submittedName>
</protein>
<dbReference type="EMBL" id="CP034593">
    <property type="protein sequence ID" value="AZQ76321.1"/>
    <property type="molecule type" value="Genomic_DNA"/>
</dbReference>
<evidence type="ECO:0000256" key="1">
    <source>
        <dbReference type="ARBA" id="ARBA00004141"/>
    </source>
</evidence>
<feature type="transmembrane region" description="Helical" evidence="6">
    <location>
        <begin position="602"/>
        <end position="626"/>
    </location>
</feature>
<dbReference type="InterPro" id="IPR013525">
    <property type="entry name" value="ABC2_TM"/>
</dbReference>
<dbReference type="RefSeq" id="WP_126703130.1">
    <property type="nucleotide sequence ID" value="NZ_CP034593.1"/>
</dbReference>
<evidence type="ECO:0000256" key="4">
    <source>
        <dbReference type="ARBA" id="ARBA00023136"/>
    </source>
</evidence>
<feature type="transmembrane region" description="Helical" evidence="6">
    <location>
        <begin position="530"/>
        <end position="551"/>
    </location>
</feature>
<feature type="domain" description="ABC-2 type transporter transmembrane" evidence="7">
    <location>
        <begin position="25"/>
        <end position="161"/>
    </location>
</feature>
<dbReference type="InterPro" id="IPR017501">
    <property type="entry name" value="Phage_infect_YhgE_C"/>
</dbReference>
<gene>
    <name evidence="8" type="ORF">EJ997_02165</name>
</gene>
<feature type="transmembrane region" description="Helical" evidence="6">
    <location>
        <begin position="572"/>
        <end position="596"/>
    </location>
</feature>
<dbReference type="Proteomes" id="UP000280344">
    <property type="component" value="Chromosome"/>
</dbReference>
<evidence type="ECO:0000256" key="6">
    <source>
        <dbReference type="SAM" id="Phobius"/>
    </source>
</evidence>
<feature type="transmembrane region" description="Helical" evidence="6">
    <location>
        <begin position="20"/>
        <end position="44"/>
    </location>
</feature>
<dbReference type="NCBIfam" id="TIGR03061">
    <property type="entry name" value="pip_yhgE_Nterm"/>
    <property type="match status" value="1"/>
</dbReference>
<dbReference type="KEGG" id="flh:EJ997_02165"/>
<sequence>MRDILRLIQRDLHRATSSVLASIVIFGLIVIPALFTWFNVIASWDPFSNTKNLKVAVASSDAGYESDLIPVRINVGDQALSALRANDDFDWVITSEEEAIDGTESGEYYAAIVLPESFSADMVTFFAEGHESDPIAYYTNEKKNALAPTLTEQGAEGVSARITEVFTETLSDLALGLISSMSDFLTDDETRVTLAKLELRVSKIGSDLRGAAQTAEAFGSVIESSMTVVGGANDLVSGSSMAIEGASTAVSNGSAAIEGLRSNVQTANQGLANALASTSDAYDDVSASVDNLFAELDSGSLSQADAIDTLAQEVQLQIDSYTRARDTLRDEIAPMLPESALDGINSVIVKVETAISRQQDVYDRLVSAAQAVRDNNSEAQASRQEVQETVAQAKQAIDDAENAYTSNLKPQLDELSSTLDIIKVDIEAIGTDLASASSNLSAQSGSVLASLVRAFQTTGEISDSLKETADKFDELAASLARAADSGELDEISAIIGTDPSVLARSLAQPVGIERIAVFPVASFGAGMAPLYMVLALWVGALLMTVAIRVDVKADVLPGRPDLTPAQQYLGRYGIFALVGLAQASLVTTGLILFVQIEARHPVLLILTGWIISIVFTLLIYTAVAAFSNAGKALAVLLLVVQISGSGGAYPLAVLPQWFRQISPFLPATHAIDAVRSAIAGVYGGDLWASLGLLCLFAFPALLIGLVLRRPLIQFNRGLTEALESTKLM</sequence>
<dbReference type="GO" id="GO:0016020">
    <property type="term" value="C:membrane"/>
    <property type="evidence" value="ECO:0007669"/>
    <property type="project" value="UniProtKB-SubCell"/>
</dbReference>
<evidence type="ECO:0000313" key="8">
    <source>
        <dbReference type="EMBL" id="AZQ76321.1"/>
    </source>
</evidence>
<evidence type="ECO:0000256" key="3">
    <source>
        <dbReference type="ARBA" id="ARBA00022989"/>
    </source>
</evidence>
<keyword evidence="3 6" id="KW-1133">Transmembrane helix</keyword>
<feature type="transmembrane region" description="Helical" evidence="6">
    <location>
        <begin position="633"/>
        <end position="652"/>
    </location>
</feature>
<dbReference type="InterPro" id="IPR017500">
    <property type="entry name" value="Phage_infect_YhgE_N"/>
</dbReference>
<organism evidence="8 9">
    <name type="scientific">Flaviflexus ciconiae</name>
    <dbReference type="NCBI Taxonomy" id="2496867"/>
    <lineage>
        <taxon>Bacteria</taxon>
        <taxon>Bacillati</taxon>
        <taxon>Actinomycetota</taxon>
        <taxon>Actinomycetes</taxon>
        <taxon>Actinomycetales</taxon>
        <taxon>Actinomycetaceae</taxon>
        <taxon>Flaviflexus</taxon>
    </lineage>
</organism>